<evidence type="ECO:0000313" key="7">
    <source>
        <dbReference type="Proteomes" id="UP000253273"/>
    </source>
</evidence>
<dbReference type="PANTHER" id="PTHR43178:SF5">
    <property type="entry name" value="LIPOAMIDE ACYLTRANSFERASE COMPONENT OF BRANCHED-CHAIN ALPHA-KETO ACID DEHYDROGENASE COMPLEX, MITOCHONDRIAL"/>
    <property type="match status" value="1"/>
</dbReference>
<keyword evidence="2" id="KW-0808">Transferase</keyword>
<keyword evidence="7" id="KW-1185">Reference proteome</keyword>
<dbReference type="InterPro" id="IPR011053">
    <property type="entry name" value="Single_hybrid_motif"/>
</dbReference>
<gene>
    <name evidence="6" type="ORF">DU500_12615</name>
</gene>
<dbReference type="Pfam" id="PF00364">
    <property type="entry name" value="Biotin_lipoyl"/>
    <property type="match status" value="1"/>
</dbReference>
<keyword evidence="4" id="KW-0012">Acyltransferase</keyword>
<evidence type="ECO:0000256" key="4">
    <source>
        <dbReference type="ARBA" id="ARBA00023315"/>
    </source>
</evidence>
<dbReference type="Gene3D" id="2.40.50.100">
    <property type="match status" value="1"/>
</dbReference>
<dbReference type="InterPro" id="IPR003016">
    <property type="entry name" value="2-oxoA_DH_lipoyl-BS"/>
</dbReference>
<dbReference type="GO" id="GO:0005737">
    <property type="term" value="C:cytoplasm"/>
    <property type="evidence" value="ECO:0007669"/>
    <property type="project" value="TreeGrafter"/>
</dbReference>
<dbReference type="CDD" id="cd06849">
    <property type="entry name" value="lipoyl_domain"/>
    <property type="match status" value="1"/>
</dbReference>
<dbReference type="PANTHER" id="PTHR43178">
    <property type="entry name" value="DIHYDROLIPOAMIDE ACETYLTRANSFERASE COMPONENT OF PYRUVATE DEHYDROGENASE COMPLEX"/>
    <property type="match status" value="1"/>
</dbReference>
<dbReference type="OrthoDB" id="161307at2157"/>
<dbReference type="AlphaFoldDB" id="A0A345E4S4"/>
<organism evidence="6 7">
    <name type="scientific">Haloplanus rubicundus</name>
    <dbReference type="NCBI Taxonomy" id="1547898"/>
    <lineage>
        <taxon>Archaea</taxon>
        <taxon>Methanobacteriati</taxon>
        <taxon>Methanobacteriota</taxon>
        <taxon>Stenosarchaea group</taxon>
        <taxon>Halobacteria</taxon>
        <taxon>Halobacteriales</taxon>
        <taxon>Haloferacaceae</taxon>
        <taxon>Haloplanus</taxon>
    </lineage>
</organism>
<comment type="cofactor">
    <cofactor evidence="1">
        <name>(R)-lipoate</name>
        <dbReference type="ChEBI" id="CHEBI:83088"/>
    </cofactor>
</comment>
<dbReference type="PROSITE" id="PS00189">
    <property type="entry name" value="LIPOYL"/>
    <property type="match status" value="1"/>
</dbReference>
<reference evidence="6 7" key="1">
    <citation type="submission" date="2018-07" db="EMBL/GenBank/DDBJ databases">
        <title>Genome sequences of Haloplanus sp. CBA1113.</title>
        <authorList>
            <person name="Kim Y.B."/>
            <person name="Roh S.W."/>
        </authorList>
    </citation>
    <scope>NUCLEOTIDE SEQUENCE [LARGE SCALE GENOMIC DNA]</scope>
    <source>
        <strain evidence="6 7">CBA1113</strain>
    </source>
</reference>
<name>A0A345E4S4_9EURY</name>
<dbReference type="EMBL" id="CP031150">
    <property type="protein sequence ID" value="AXG07196.1"/>
    <property type="molecule type" value="Genomic_DNA"/>
</dbReference>
<dbReference type="KEGG" id="haj:DU500_12615"/>
<sequence length="85" mass="9184">MSEGDRVAVVADAPDDVDEEEGVVVNWFAKPGRRVSAGESICEVQVEKVSIDVPAPVDGELVEIVRDEDDEFTVGDTLAWIQPEG</sequence>
<evidence type="ECO:0000256" key="1">
    <source>
        <dbReference type="ARBA" id="ARBA00001938"/>
    </source>
</evidence>
<evidence type="ECO:0000259" key="5">
    <source>
        <dbReference type="PROSITE" id="PS50968"/>
    </source>
</evidence>
<proteinExistence type="predicted"/>
<evidence type="ECO:0000313" key="6">
    <source>
        <dbReference type="EMBL" id="AXG07196.1"/>
    </source>
</evidence>
<evidence type="ECO:0000256" key="3">
    <source>
        <dbReference type="ARBA" id="ARBA00022823"/>
    </source>
</evidence>
<dbReference type="PROSITE" id="PS50968">
    <property type="entry name" value="BIOTINYL_LIPOYL"/>
    <property type="match status" value="1"/>
</dbReference>
<dbReference type="SUPFAM" id="SSF51230">
    <property type="entry name" value="Single hybrid motif"/>
    <property type="match status" value="1"/>
</dbReference>
<accession>A0A345E4S4</accession>
<dbReference type="Proteomes" id="UP000253273">
    <property type="component" value="Chromosome"/>
</dbReference>
<dbReference type="GeneID" id="37284242"/>
<dbReference type="GO" id="GO:0016407">
    <property type="term" value="F:acetyltransferase activity"/>
    <property type="evidence" value="ECO:0007669"/>
    <property type="project" value="TreeGrafter"/>
</dbReference>
<protein>
    <submittedName>
        <fullName evidence="6">Biotin attachment protein</fullName>
    </submittedName>
</protein>
<dbReference type="GO" id="GO:0031405">
    <property type="term" value="F:lipoic acid binding"/>
    <property type="evidence" value="ECO:0007669"/>
    <property type="project" value="TreeGrafter"/>
</dbReference>
<feature type="domain" description="Lipoyl-binding" evidence="5">
    <location>
        <begin position="7"/>
        <end position="82"/>
    </location>
</feature>
<keyword evidence="3" id="KW-0450">Lipoyl</keyword>
<dbReference type="RefSeq" id="WP_114586328.1">
    <property type="nucleotide sequence ID" value="NZ_CP031150.1"/>
</dbReference>
<dbReference type="InterPro" id="IPR050743">
    <property type="entry name" value="2-oxoacid_DH_E2_comp"/>
</dbReference>
<evidence type="ECO:0000256" key="2">
    <source>
        <dbReference type="ARBA" id="ARBA00022679"/>
    </source>
</evidence>
<dbReference type="InterPro" id="IPR000089">
    <property type="entry name" value="Biotin_lipoyl"/>
</dbReference>